<dbReference type="Gene3D" id="3.10.350.10">
    <property type="entry name" value="LysM domain"/>
    <property type="match status" value="1"/>
</dbReference>
<comment type="caution">
    <text evidence="3">The sequence shown here is derived from an EMBL/GenBank/DDBJ whole genome shotgun (WGS) entry which is preliminary data.</text>
</comment>
<feature type="region of interest" description="Disordered" evidence="1">
    <location>
        <begin position="1"/>
        <end position="28"/>
    </location>
</feature>
<dbReference type="CDD" id="cd00118">
    <property type="entry name" value="LysM"/>
    <property type="match status" value="1"/>
</dbReference>
<evidence type="ECO:0000313" key="3">
    <source>
        <dbReference type="EMBL" id="NYZ62467.1"/>
    </source>
</evidence>
<sequence>MHMQVHDGGRSIAQALPPSTPDASRHTVRAGDTVASLAERYMVSPEAIHAANPQLVSPTAQGGNAIQPGDVIEIPASPMSASGDIDGGSANHATTDLKVSAKAADGSITWQPDSTAVKLTAEQEAQLGNNRAEGAPAGSRGASISVASESSVEVQESRGDGTTSFSVTTGSQVSVSGEANAGGRGGAEVEASAAAGFEARYKVTLPGEDRSVEAAAAVNPFDPTTIPVGGSVTLDSSAFTETALAGSFRMIGTETNLKVSDGVSYTVERVDAATVRVTTGPTETVNAFNGVGLRAGDLSVMAGREDQLHGATLQTAEFDIASVEGQAAYAHFNATGQVAHETPGVDNVATISRVDYSSQTQLRAGYDQVSLALGGQANLGSSVHVEYPDGSTSLTTDLSYGGNVPLTINQRFDAAGNELPGERSYAFEVSTDRPSYNWFERNVLGRNEGSEEQANADLLNWALTGGAAGTGPVDAGQTVTLTFSESQLEALIDQTRATVDGNAFAGAHPDLRVLVEDYSGNPVNDTMDFAVSLARNLGSDPYGFAARLQTISAGADGNIANDSYARIDAEVQTR</sequence>
<evidence type="ECO:0000256" key="1">
    <source>
        <dbReference type="SAM" id="MobiDB-lite"/>
    </source>
</evidence>
<dbReference type="Proteomes" id="UP000589896">
    <property type="component" value="Unassembled WGS sequence"/>
</dbReference>
<dbReference type="AlphaFoldDB" id="A0A7Z0TYK6"/>
<dbReference type="InterPro" id="IPR036779">
    <property type="entry name" value="LysM_dom_sf"/>
</dbReference>
<proteinExistence type="predicted"/>
<name>A0A7Z0TYK6_9GAMM</name>
<accession>A0A7Z0TYK6</accession>
<reference evidence="3 4" key="1">
    <citation type="submission" date="2020-07" db="EMBL/GenBank/DDBJ databases">
        <title>isolation of Luteimonas sp. SJ-16.</title>
        <authorList>
            <person name="Huang X.-X."/>
            <person name="Xu L."/>
            <person name="Sun J.-Q."/>
        </authorList>
    </citation>
    <scope>NUCLEOTIDE SEQUENCE [LARGE SCALE GENOMIC DNA]</scope>
    <source>
        <strain evidence="3 4">SJ-16</strain>
    </source>
</reference>
<evidence type="ECO:0000313" key="4">
    <source>
        <dbReference type="Proteomes" id="UP000589896"/>
    </source>
</evidence>
<feature type="compositionally biased region" description="Low complexity" evidence="1">
    <location>
        <begin position="139"/>
        <end position="179"/>
    </location>
</feature>
<gene>
    <name evidence="3" type="ORF">H0E82_06780</name>
</gene>
<dbReference type="InterPro" id="IPR018392">
    <property type="entry name" value="LysM"/>
</dbReference>
<protein>
    <submittedName>
        <fullName evidence="3">LysM peptidoglycan-binding domain-containing protein</fullName>
    </submittedName>
</protein>
<feature type="domain" description="LysM" evidence="2">
    <location>
        <begin position="24"/>
        <end position="74"/>
    </location>
</feature>
<dbReference type="PROSITE" id="PS51782">
    <property type="entry name" value="LYSM"/>
    <property type="match status" value="1"/>
</dbReference>
<dbReference type="SUPFAM" id="SSF54106">
    <property type="entry name" value="LysM domain"/>
    <property type="match status" value="1"/>
</dbReference>
<dbReference type="EMBL" id="JACCJZ010000013">
    <property type="protein sequence ID" value="NYZ62467.1"/>
    <property type="molecule type" value="Genomic_DNA"/>
</dbReference>
<evidence type="ECO:0000259" key="2">
    <source>
        <dbReference type="PROSITE" id="PS51782"/>
    </source>
</evidence>
<dbReference type="SMART" id="SM00257">
    <property type="entry name" value="LysM"/>
    <property type="match status" value="1"/>
</dbReference>
<organism evidence="3 4">
    <name type="scientific">Luteimonas deserti</name>
    <dbReference type="NCBI Taxonomy" id="2752306"/>
    <lineage>
        <taxon>Bacteria</taxon>
        <taxon>Pseudomonadati</taxon>
        <taxon>Pseudomonadota</taxon>
        <taxon>Gammaproteobacteria</taxon>
        <taxon>Lysobacterales</taxon>
        <taxon>Lysobacteraceae</taxon>
        <taxon>Luteimonas</taxon>
    </lineage>
</organism>
<dbReference type="Pfam" id="PF01476">
    <property type="entry name" value="LysM"/>
    <property type="match status" value="1"/>
</dbReference>
<keyword evidence="4" id="KW-1185">Reference proteome</keyword>
<feature type="region of interest" description="Disordered" evidence="1">
    <location>
        <begin position="128"/>
        <end position="185"/>
    </location>
</feature>